<keyword evidence="1" id="KW-0547">Nucleotide-binding</keyword>
<dbReference type="Gene3D" id="3.30.200.20">
    <property type="entry name" value="Phosphorylase Kinase, domain 1"/>
    <property type="match status" value="1"/>
</dbReference>
<feature type="binding site" evidence="1">
    <location>
        <position position="57"/>
    </location>
    <ligand>
        <name>ATP</name>
        <dbReference type="ChEBI" id="CHEBI:30616"/>
    </ligand>
</feature>
<accession>A0A9N9IHU5</accession>
<proteinExistence type="predicted"/>
<dbReference type="Proteomes" id="UP000789405">
    <property type="component" value="Unassembled WGS sequence"/>
</dbReference>
<organism evidence="2 3">
    <name type="scientific">Dentiscutata erythropus</name>
    <dbReference type="NCBI Taxonomy" id="1348616"/>
    <lineage>
        <taxon>Eukaryota</taxon>
        <taxon>Fungi</taxon>
        <taxon>Fungi incertae sedis</taxon>
        <taxon>Mucoromycota</taxon>
        <taxon>Glomeromycotina</taxon>
        <taxon>Glomeromycetes</taxon>
        <taxon>Diversisporales</taxon>
        <taxon>Gigasporaceae</taxon>
        <taxon>Dentiscutata</taxon>
    </lineage>
</organism>
<dbReference type="OrthoDB" id="2439750at2759"/>
<dbReference type="SUPFAM" id="SSF56112">
    <property type="entry name" value="Protein kinase-like (PK-like)"/>
    <property type="match status" value="1"/>
</dbReference>
<evidence type="ECO:0000256" key="1">
    <source>
        <dbReference type="PROSITE-ProRule" id="PRU10141"/>
    </source>
</evidence>
<dbReference type="PROSITE" id="PS00107">
    <property type="entry name" value="PROTEIN_KINASE_ATP"/>
    <property type="match status" value="1"/>
</dbReference>
<evidence type="ECO:0000313" key="3">
    <source>
        <dbReference type="Proteomes" id="UP000789405"/>
    </source>
</evidence>
<keyword evidence="1" id="KW-0067">ATP-binding</keyword>
<evidence type="ECO:0000313" key="2">
    <source>
        <dbReference type="EMBL" id="CAG8736204.1"/>
    </source>
</evidence>
<dbReference type="InterPro" id="IPR011009">
    <property type="entry name" value="Kinase-like_dom_sf"/>
</dbReference>
<dbReference type="AlphaFoldDB" id="A0A9N9IHU5"/>
<sequence>MSKKALIDYSEQLMKDFEKNNIKFFDYSHDIKLKRIGQGGYAVVYSAILEGNEYALKSLNNNLDFTHEEFKKFNREKTVENTPLYYANLYKNCWSSEPNLRPTIDEILIELEKSLTEPVEFITNLPNIPLCNADYIFGEIC</sequence>
<dbReference type="EMBL" id="CAJVPY010012752">
    <property type="protein sequence ID" value="CAG8736204.1"/>
    <property type="molecule type" value="Genomic_DNA"/>
</dbReference>
<keyword evidence="3" id="KW-1185">Reference proteome</keyword>
<dbReference type="InterPro" id="IPR017441">
    <property type="entry name" value="Protein_kinase_ATP_BS"/>
</dbReference>
<dbReference type="GO" id="GO:0005524">
    <property type="term" value="F:ATP binding"/>
    <property type="evidence" value="ECO:0007669"/>
    <property type="project" value="UniProtKB-UniRule"/>
</dbReference>
<comment type="caution">
    <text evidence="2">The sequence shown here is derived from an EMBL/GenBank/DDBJ whole genome shotgun (WGS) entry which is preliminary data.</text>
</comment>
<name>A0A9N9IHU5_9GLOM</name>
<reference evidence="2" key="1">
    <citation type="submission" date="2021-06" db="EMBL/GenBank/DDBJ databases">
        <authorList>
            <person name="Kallberg Y."/>
            <person name="Tangrot J."/>
            <person name="Rosling A."/>
        </authorList>
    </citation>
    <scope>NUCLEOTIDE SEQUENCE</scope>
    <source>
        <strain evidence="2">MA453B</strain>
    </source>
</reference>
<gene>
    <name evidence="2" type="ORF">DERYTH_LOCUS15584</name>
</gene>
<protein>
    <submittedName>
        <fullName evidence="2">24796_t:CDS:1</fullName>
    </submittedName>
</protein>